<dbReference type="Proteomes" id="UP000016934">
    <property type="component" value="Unassembled WGS sequence"/>
</dbReference>
<dbReference type="OrthoDB" id="426882at2759"/>
<dbReference type="AlphaFoldDB" id="M2SQX8"/>
<evidence type="ECO:0000256" key="1">
    <source>
        <dbReference type="SAM" id="SignalP"/>
    </source>
</evidence>
<keyword evidence="3" id="KW-1185">Reference proteome</keyword>
<dbReference type="OMA" id="QLICTHV"/>
<protein>
    <submittedName>
        <fullName evidence="2">Uncharacterized protein</fullName>
    </submittedName>
</protein>
<gene>
    <name evidence="2" type="ORF">COCSADRAFT_355845</name>
</gene>
<reference evidence="3" key="2">
    <citation type="journal article" date="2013" name="PLoS Genet.">
        <title>Comparative genome structure, secondary metabolite, and effector coding capacity across Cochliobolus pathogens.</title>
        <authorList>
            <person name="Condon B.J."/>
            <person name="Leng Y."/>
            <person name="Wu D."/>
            <person name="Bushley K.E."/>
            <person name="Ohm R.A."/>
            <person name="Otillar R."/>
            <person name="Martin J."/>
            <person name="Schackwitz W."/>
            <person name="Grimwood J."/>
            <person name="MohdZainudin N."/>
            <person name="Xue C."/>
            <person name="Wang R."/>
            <person name="Manning V.A."/>
            <person name="Dhillon B."/>
            <person name="Tu Z.J."/>
            <person name="Steffenson B.J."/>
            <person name="Salamov A."/>
            <person name="Sun H."/>
            <person name="Lowry S."/>
            <person name="LaButti K."/>
            <person name="Han J."/>
            <person name="Copeland A."/>
            <person name="Lindquist E."/>
            <person name="Barry K."/>
            <person name="Schmutz J."/>
            <person name="Baker S.E."/>
            <person name="Ciuffetti L.M."/>
            <person name="Grigoriev I.V."/>
            <person name="Zhong S."/>
            <person name="Turgeon B.G."/>
        </authorList>
    </citation>
    <scope>NUCLEOTIDE SEQUENCE [LARGE SCALE GENOMIC DNA]</scope>
    <source>
        <strain evidence="3">ND90Pr / ATCC 201652</strain>
    </source>
</reference>
<accession>M2SQX8</accession>
<dbReference type="EMBL" id="KB445642">
    <property type="protein sequence ID" value="EMD64690.1"/>
    <property type="molecule type" value="Genomic_DNA"/>
</dbReference>
<organism evidence="2 3">
    <name type="scientific">Cochliobolus sativus (strain ND90Pr / ATCC 201652)</name>
    <name type="common">Common root rot and spot blotch fungus</name>
    <name type="synonym">Bipolaris sorokiniana</name>
    <dbReference type="NCBI Taxonomy" id="665912"/>
    <lineage>
        <taxon>Eukaryota</taxon>
        <taxon>Fungi</taxon>
        <taxon>Dikarya</taxon>
        <taxon>Ascomycota</taxon>
        <taxon>Pezizomycotina</taxon>
        <taxon>Dothideomycetes</taxon>
        <taxon>Pleosporomycetidae</taxon>
        <taxon>Pleosporales</taxon>
        <taxon>Pleosporineae</taxon>
        <taxon>Pleosporaceae</taxon>
        <taxon>Bipolaris</taxon>
    </lineage>
</organism>
<dbReference type="KEGG" id="bsc:COCSADRAFT_355845"/>
<feature type="chain" id="PRO_5004026041" evidence="1">
    <location>
        <begin position="17"/>
        <end position="136"/>
    </location>
</feature>
<sequence length="136" mass="14855">MHGTVLSLTNLWIAFALTIIGNTFIDDLKAGSNIDPRTLADCRSLLILSAQAVANQSHHYHNGTLLAAQLQSAMSPEDLQLICTHVKVAGMSRSYQSLVAEHCQSHWPLPGKVAIDEDLENVKLNTLLDGLEEIQL</sequence>
<dbReference type="HOGENOM" id="CLU_1758876_0_0_1"/>
<reference evidence="2 3" key="1">
    <citation type="journal article" date="2012" name="PLoS Pathog.">
        <title>Diverse lifestyles and strategies of plant pathogenesis encoded in the genomes of eighteen Dothideomycetes fungi.</title>
        <authorList>
            <person name="Ohm R.A."/>
            <person name="Feau N."/>
            <person name="Henrissat B."/>
            <person name="Schoch C.L."/>
            <person name="Horwitz B.A."/>
            <person name="Barry K.W."/>
            <person name="Condon B.J."/>
            <person name="Copeland A.C."/>
            <person name="Dhillon B."/>
            <person name="Glaser F."/>
            <person name="Hesse C.N."/>
            <person name="Kosti I."/>
            <person name="LaButti K."/>
            <person name="Lindquist E.A."/>
            <person name="Lucas S."/>
            <person name="Salamov A.A."/>
            <person name="Bradshaw R.E."/>
            <person name="Ciuffetti L."/>
            <person name="Hamelin R.C."/>
            <person name="Kema G.H.J."/>
            <person name="Lawrence C."/>
            <person name="Scott J.A."/>
            <person name="Spatafora J.W."/>
            <person name="Turgeon B.G."/>
            <person name="de Wit P.J.G.M."/>
            <person name="Zhong S."/>
            <person name="Goodwin S.B."/>
            <person name="Grigoriev I.V."/>
        </authorList>
    </citation>
    <scope>NUCLEOTIDE SEQUENCE [LARGE SCALE GENOMIC DNA]</scope>
    <source>
        <strain evidence="3">ND90Pr / ATCC 201652</strain>
    </source>
</reference>
<keyword evidence="1" id="KW-0732">Signal</keyword>
<name>M2SQX8_COCSN</name>
<proteinExistence type="predicted"/>
<dbReference type="RefSeq" id="XP_007699289.1">
    <property type="nucleotide sequence ID" value="XM_007701099.1"/>
</dbReference>
<feature type="signal peptide" evidence="1">
    <location>
        <begin position="1"/>
        <end position="16"/>
    </location>
</feature>
<dbReference type="GeneID" id="19138398"/>
<evidence type="ECO:0000313" key="3">
    <source>
        <dbReference type="Proteomes" id="UP000016934"/>
    </source>
</evidence>
<evidence type="ECO:0000313" key="2">
    <source>
        <dbReference type="EMBL" id="EMD64690.1"/>
    </source>
</evidence>